<keyword evidence="3" id="KW-1185">Reference proteome</keyword>
<gene>
    <name evidence="2" type="ORF">ABZ921_11840</name>
</gene>
<name>A0ABV3BJY5_9ACTN</name>
<evidence type="ECO:0000313" key="3">
    <source>
        <dbReference type="Proteomes" id="UP001551176"/>
    </source>
</evidence>
<dbReference type="Proteomes" id="UP001551176">
    <property type="component" value="Unassembled WGS sequence"/>
</dbReference>
<dbReference type="RefSeq" id="WP_359347442.1">
    <property type="nucleotide sequence ID" value="NZ_JBEYXV010000005.1"/>
</dbReference>
<evidence type="ECO:0008006" key="4">
    <source>
        <dbReference type="Google" id="ProtNLM"/>
    </source>
</evidence>
<evidence type="ECO:0000256" key="1">
    <source>
        <dbReference type="SAM" id="MobiDB-lite"/>
    </source>
</evidence>
<sequence length="48" mass="5156">MDEPHSTGGKKESSTRGVSRSDAARALEVQVEPGVFTYDSESWSGAVR</sequence>
<protein>
    <recommendedName>
        <fullName evidence="4">DUF397 domain-containing protein</fullName>
    </recommendedName>
</protein>
<feature type="region of interest" description="Disordered" evidence="1">
    <location>
        <begin position="1"/>
        <end position="26"/>
    </location>
</feature>
<dbReference type="EMBL" id="JBEYXV010000005">
    <property type="protein sequence ID" value="MEU6821316.1"/>
    <property type="molecule type" value="Genomic_DNA"/>
</dbReference>
<comment type="caution">
    <text evidence="2">The sequence shown here is derived from an EMBL/GenBank/DDBJ whole genome shotgun (WGS) entry which is preliminary data.</text>
</comment>
<accession>A0ABV3BJY5</accession>
<evidence type="ECO:0000313" key="2">
    <source>
        <dbReference type="EMBL" id="MEU6821316.1"/>
    </source>
</evidence>
<reference evidence="2 3" key="1">
    <citation type="submission" date="2024-06" db="EMBL/GenBank/DDBJ databases">
        <title>The Natural Products Discovery Center: Release of the First 8490 Sequenced Strains for Exploring Actinobacteria Biosynthetic Diversity.</title>
        <authorList>
            <person name="Kalkreuter E."/>
            <person name="Kautsar S.A."/>
            <person name="Yang D."/>
            <person name="Bader C.D."/>
            <person name="Teijaro C.N."/>
            <person name="Fluegel L."/>
            <person name="Davis C.M."/>
            <person name="Simpson J.R."/>
            <person name="Lauterbach L."/>
            <person name="Steele A.D."/>
            <person name="Gui C."/>
            <person name="Meng S."/>
            <person name="Li G."/>
            <person name="Viehrig K."/>
            <person name="Ye F."/>
            <person name="Su P."/>
            <person name="Kiefer A.F."/>
            <person name="Nichols A."/>
            <person name="Cepeda A.J."/>
            <person name="Yan W."/>
            <person name="Fan B."/>
            <person name="Jiang Y."/>
            <person name="Adhikari A."/>
            <person name="Zheng C.-J."/>
            <person name="Schuster L."/>
            <person name="Cowan T.M."/>
            <person name="Smanski M.J."/>
            <person name="Chevrette M.G."/>
            <person name="De Carvalho L.P.S."/>
            <person name="Shen B."/>
        </authorList>
    </citation>
    <scope>NUCLEOTIDE SEQUENCE [LARGE SCALE GENOMIC DNA]</scope>
    <source>
        <strain evidence="2 3">NPDC046838</strain>
    </source>
</reference>
<organism evidence="2 3">
    <name type="scientific">Streptomyces atriruber</name>
    <dbReference type="NCBI Taxonomy" id="545121"/>
    <lineage>
        <taxon>Bacteria</taxon>
        <taxon>Bacillati</taxon>
        <taxon>Actinomycetota</taxon>
        <taxon>Actinomycetes</taxon>
        <taxon>Kitasatosporales</taxon>
        <taxon>Streptomycetaceae</taxon>
        <taxon>Streptomyces</taxon>
    </lineage>
</organism>
<proteinExistence type="predicted"/>